<dbReference type="PANTHER" id="PTHR12320:SF1">
    <property type="entry name" value="PROTEIN PHOSPHATASE PTC7 HOMOLOG"/>
    <property type="match status" value="1"/>
</dbReference>
<feature type="region of interest" description="Disordered" evidence="1">
    <location>
        <begin position="85"/>
        <end position="125"/>
    </location>
</feature>
<evidence type="ECO:0000313" key="3">
    <source>
        <dbReference type="EMBL" id="KAG6422004.1"/>
    </source>
</evidence>
<feature type="compositionally biased region" description="Basic and acidic residues" evidence="1">
    <location>
        <begin position="108"/>
        <end position="125"/>
    </location>
</feature>
<dbReference type="SUPFAM" id="SSF81606">
    <property type="entry name" value="PP2C-like"/>
    <property type="match status" value="1"/>
</dbReference>
<dbReference type="PROSITE" id="PS51746">
    <property type="entry name" value="PPM_2"/>
    <property type="match status" value="1"/>
</dbReference>
<feature type="region of interest" description="Disordered" evidence="1">
    <location>
        <begin position="877"/>
        <end position="896"/>
    </location>
</feature>
<accession>A0A8X8XZY4</accession>
<feature type="compositionally biased region" description="Basic and acidic residues" evidence="1">
    <location>
        <begin position="374"/>
        <end position="388"/>
    </location>
</feature>
<dbReference type="SMART" id="SM00331">
    <property type="entry name" value="PP2C_SIG"/>
    <property type="match status" value="1"/>
</dbReference>
<sequence>MADLSCSFLPLFLPPKRYFSCALLSHNSRLSRIKRRPPHLPLLFKPSPFAASASDIDVIISAHKHSDGSFLFRFGDPSEVVKNVDTEEAKTVKEETEGDDTNGSSVVEVKEGGDESKATEVSDRADSVVSSSNTLIAVEGDSEFSEKLGVSPIDTELPVLPSNQESGGISTPDLDVEQIGINEEYKDLSLVEASIPDESFQIENTTVEVSGEESIKETSTCLKEEDVDSPADAAQSSEVLDDITTLGLLEKESDDISSTDIDEDKPGKVEEGLDGDYEDSPVDVSVIGKRSELGSEISAVDLLEKETVGSTATSDVEIQPTGNVEEGINEVYEDVPVDITYTPDNTTAALSENQTTDVISAPDIEIKYTGNGEQGRDDKPSSVEKEPGVENCITAPELLGKETVDVTSAPDVDLLEYTDYEEQGLDEVIDKPSFVEKRPEVESSITGKEFLEKETADVTPAPDVDLKYAGNEEQGLDEVIDKPSSLEKRPEVECSITSQEFLEKETADVITSAPDVDLEYAGKNMEQCLDEVIDEPSSPEKRPEVESSIIAQELLEKETTDVTSAPDVDLEFSSNLEQGLDDLLDEPSSVEKMPEVDNSITAQEILEKDTADLTSAPDVDLEYTGNLGKGLDEVLDEPSSVEKRPEVENRISAQELLENETAEVTFVPDIDIEYTGKVEQGLDEVIDEPRSVEKSSEMENHISAQQYLEPETSDATSVPDTDTEYTADLEQGLDEVLEESNSAERRPKVENRITAQEPLEKETVDATTVAETDPVISMLDTDNVQGGMENAVTPYVVPISELENVESATHDETIGDEREICDDTLVSPPSQSEPAMNLYQVTEAPNAQAEVQNSAAEESIEAHLNDIMAIEMQNVPNNGNESDMHGAEDESSTTGPAMTWVVGSDETVSGSENGMPNETVGYLSEKDAVQLLTVSPQLEADPLLEEETGTETVEELEENEESKNQTTVGDLAEASVHEVTAPESTITSQEILVSDFVLSSGAAVLPHPSKVLTGGEDAYFIADETWFGVADGVSQWSLEGTIPGVYAHELIKNCEKLITECSGYSINNPIELLNLSVAQTHYPGSSTVLIAQFDGQALHVANVGDTGFIILRHGAVYKRSSPMHHVFSLPVQIERGDDPSSLAQLYKVDVEEEDIIVTATDGLLDNLYDQEILLIATKSLADGKTPKEIAELLAKKAQEVSSSAYARSPFADEAQAAGFPGYSGGKLDDVVVIVSVVQRR</sequence>
<feature type="compositionally biased region" description="Acidic residues" evidence="1">
    <location>
        <begin position="272"/>
        <end position="281"/>
    </location>
</feature>
<organism evidence="3">
    <name type="scientific">Salvia splendens</name>
    <name type="common">Scarlet sage</name>
    <dbReference type="NCBI Taxonomy" id="180675"/>
    <lineage>
        <taxon>Eukaryota</taxon>
        <taxon>Viridiplantae</taxon>
        <taxon>Streptophyta</taxon>
        <taxon>Embryophyta</taxon>
        <taxon>Tracheophyta</taxon>
        <taxon>Spermatophyta</taxon>
        <taxon>Magnoliopsida</taxon>
        <taxon>eudicotyledons</taxon>
        <taxon>Gunneridae</taxon>
        <taxon>Pentapetalae</taxon>
        <taxon>asterids</taxon>
        <taxon>lamiids</taxon>
        <taxon>Lamiales</taxon>
        <taxon>Lamiaceae</taxon>
        <taxon>Nepetoideae</taxon>
        <taxon>Mentheae</taxon>
        <taxon>Salviinae</taxon>
        <taxon>Salvia</taxon>
        <taxon>Salvia subgen. Calosphace</taxon>
        <taxon>core Calosphace</taxon>
    </lineage>
</organism>
<feature type="region of interest" description="Disordered" evidence="1">
    <location>
        <begin position="251"/>
        <end position="282"/>
    </location>
</feature>
<evidence type="ECO:0000259" key="2">
    <source>
        <dbReference type="PROSITE" id="PS51746"/>
    </source>
</evidence>
<reference evidence="3" key="1">
    <citation type="submission" date="2018-01" db="EMBL/GenBank/DDBJ databases">
        <authorList>
            <person name="Mao J.F."/>
        </authorList>
    </citation>
    <scope>NUCLEOTIDE SEQUENCE</scope>
    <source>
        <strain evidence="3">Huo1</strain>
        <tissue evidence="3">Leaf</tissue>
    </source>
</reference>
<dbReference type="InterPro" id="IPR001932">
    <property type="entry name" value="PPM-type_phosphatase-like_dom"/>
</dbReference>
<comment type="caution">
    <text evidence="3">The sequence shown here is derived from an EMBL/GenBank/DDBJ whole genome shotgun (WGS) entry which is preliminary data.</text>
</comment>
<feature type="compositionally biased region" description="Basic and acidic residues" evidence="1">
    <location>
        <begin position="85"/>
        <end position="95"/>
    </location>
</feature>
<gene>
    <name evidence="3" type="ORF">SASPL_118565</name>
</gene>
<keyword evidence="4" id="KW-1185">Reference proteome</keyword>
<evidence type="ECO:0000256" key="1">
    <source>
        <dbReference type="SAM" id="MobiDB-lite"/>
    </source>
</evidence>
<proteinExistence type="predicted"/>
<feature type="domain" description="PPM-type phosphatase" evidence="2">
    <location>
        <begin position="999"/>
        <end position="1237"/>
    </location>
</feature>
<dbReference type="GO" id="GO:0009507">
    <property type="term" value="C:chloroplast"/>
    <property type="evidence" value="ECO:0007669"/>
    <property type="project" value="TreeGrafter"/>
</dbReference>
<feature type="region of interest" description="Disordered" evidence="1">
    <location>
        <begin position="368"/>
        <end position="388"/>
    </location>
</feature>
<feature type="region of interest" description="Disordered" evidence="1">
    <location>
        <begin position="692"/>
        <end position="721"/>
    </location>
</feature>
<evidence type="ECO:0000313" key="4">
    <source>
        <dbReference type="Proteomes" id="UP000298416"/>
    </source>
</evidence>
<reference evidence="3" key="2">
    <citation type="submission" date="2020-08" db="EMBL/GenBank/DDBJ databases">
        <title>Plant Genome Project.</title>
        <authorList>
            <person name="Zhang R.-G."/>
        </authorList>
    </citation>
    <scope>NUCLEOTIDE SEQUENCE</scope>
    <source>
        <strain evidence="3">Huo1</strain>
        <tissue evidence="3">Leaf</tissue>
    </source>
</reference>
<dbReference type="InterPro" id="IPR036457">
    <property type="entry name" value="PPM-type-like_dom_sf"/>
</dbReference>
<dbReference type="Gene3D" id="3.60.40.10">
    <property type="entry name" value="PPM-type phosphatase domain"/>
    <property type="match status" value="1"/>
</dbReference>
<dbReference type="AlphaFoldDB" id="A0A8X8XZY4"/>
<dbReference type="OrthoDB" id="60843at2759"/>
<dbReference type="SMART" id="SM00332">
    <property type="entry name" value="PP2Cc"/>
    <property type="match status" value="1"/>
</dbReference>
<protein>
    <recommendedName>
        <fullName evidence="2">PPM-type phosphatase domain-containing protein</fullName>
    </recommendedName>
</protein>
<feature type="compositionally biased region" description="Acidic residues" evidence="1">
    <location>
        <begin position="252"/>
        <end position="263"/>
    </location>
</feature>
<dbReference type="InterPro" id="IPR039123">
    <property type="entry name" value="PPTC7"/>
</dbReference>
<dbReference type="EMBL" id="PNBA02000006">
    <property type="protein sequence ID" value="KAG6422004.1"/>
    <property type="molecule type" value="Genomic_DNA"/>
</dbReference>
<dbReference type="GO" id="GO:0004722">
    <property type="term" value="F:protein serine/threonine phosphatase activity"/>
    <property type="evidence" value="ECO:0007669"/>
    <property type="project" value="TreeGrafter"/>
</dbReference>
<name>A0A8X8XZY4_SALSN</name>
<dbReference type="PANTHER" id="PTHR12320">
    <property type="entry name" value="PROTEIN PHOSPHATASE 2C"/>
    <property type="match status" value="1"/>
</dbReference>
<dbReference type="Proteomes" id="UP000298416">
    <property type="component" value="Unassembled WGS sequence"/>
</dbReference>